<dbReference type="PANTHER" id="PTHR42920">
    <property type="entry name" value="OS03G0707200 PROTEIN-RELATED"/>
    <property type="match status" value="1"/>
</dbReference>
<evidence type="ECO:0000256" key="4">
    <source>
        <dbReference type="ARBA" id="ARBA00022989"/>
    </source>
</evidence>
<evidence type="ECO:0000256" key="2">
    <source>
        <dbReference type="ARBA" id="ARBA00022475"/>
    </source>
</evidence>
<comment type="subcellular location">
    <subcellularLocation>
        <location evidence="1">Cell membrane</location>
        <topology evidence="1">Multi-pass membrane protein</topology>
    </subcellularLocation>
</comment>
<accession>A0A6G9IEU5</accession>
<reference evidence="8 9" key="1">
    <citation type="submission" date="2020-03" db="EMBL/GenBank/DDBJ databases">
        <title>Complete genome sequence of Orbus sp. IPMB12 (BCRC 80908).</title>
        <authorList>
            <person name="Lo W.-S."/>
            <person name="Chang T.-H."/>
            <person name="Kuo C.-H."/>
        </authorList>
    </citation>
    <scope>NUCLEOTIDE SEQUENCE [LARGE SCALE GENOMIC DNA]</scope>
    <source>
        <strain evidence="8 9">IPMB12</strain>
    </source>
</reference>
<name>A0A6G9IEU5_9GAMM</name>
<dbReference type="Pfam" id="PF00892">
    <property type="entry name" value="EamA"/>
    <property type="match status" value="2"/>
</dbReference>
<feature type="transmembrane region" description="Helical" evidence="6">
    <location>
        <begin position="165"/>
        <end position="186"/>
    </location>
</feature>
<feature type="transmembrane region" description="Helical" evidence="6">
    <location>
        <begin position="26"/>
        <end position="47"/>
    </location>
</feature>
<feature type="transmembrane region" description="Helical" evidence="6">
    <location>
        <begin position="86"/>
        <end position="105"/>
    </location>
</feature>
<dbReference type="Gene3D" id="1.10.3730.20">
    <property type="match status" value="1"/>
</dbReference>
<evidence type="ECO:0000313" key="8">
    <source>
        <dbReference type="EMBL" id="QIQ22347.1"/>
    </source>
</evidence>
<evidence type="ECO:0000256" key="5">
    <source>
        <dbReference type="ARBA" id="ARBA00023136"/>
    </source>
</evidence>
<keyword evidence="4 6" id="KW-1133">Transmembrane helix</keyword>
<dbReference type="InParanoid" id="A0A6G9IEU5"/>
<dbReference type="SUPFAM" id="SSF103481">
    <property type="entry name" value="Multidrug resistance efflux transporter EmrE"/>
    <property type="match status" value="2"/>
</dbReference>
<dbReference type="AlphaFoldDB" id="A0A6G9IEU5"/>
<feature type="transmembrane region" description="Helical" evidence="6">
    <location>
        <begin position="228"/>
        <end position="248"/>
    </location>
</feature>
<keyword evidence="9" id="KW-1185">Reference proteome</keyword>
<dbReference type="KEGG" id="orb:IPMB12_00655"/>
<keyword evidence="3 6" id="KW-0812">Transmembrane</keyword>
<dbReference type="Proteomes" id="UP000501168">
    <property type="component" value="Chromosome"/>
</dbReference>
<protein>
    <submittedName>
        <fullName evidence="8">DMT family transporter</fullName>
    </submittedName>
</protein>
<feature type="transmembrane region" description="Helical" evidence="6">
    <location>
        <begin position="198"/>
        <end position="216"/>
    </location>
</feature>
<feature type="domain" description="EamA" evidence="7">
    <location>
        <begin position="2"/>
        <end position="128"/>
    </location>
</feature>
<dbReference type="InterPro" id="IPR000620">
    <property type="entry name" value="EamA_dom"/>
</dbReference>
<keyword evidence="5 6" id="KW-0472">Membrane</keyword>
<feature type="domain" description="EamA" evidence="7">
    <location>
        <begin position="137"/>
        <end position="269"/>
    </location>
</feature>
<feature type="transmembrane region" description="Helical" evidence="6">
    <location>
        <begin position="59"/>
        <end position="80"/>
    </location>
</feature>
<evidence type="ECO:0000259" key="7">
    <source>
        <dbReference type="Pfam" id="PF00892"/>
    </source>
</evidence>
<gene>
    <name evidence="8" type="ORF">IPMB12_00655</name>
</gene>
<sequence>MLVVTTLIAAAGWIFTKEAIQGMPIIGFMALRFIFAAVIIFPLCISTHQKISFSNIPKAVGLGSLQTVQMLFWVIAVSTSSSLGEGAFILSLSILLVPLVVWLLFKEKPLSVFWVSLPIAISGLLFLSLTNGWTFSIGQLWFLGSAIALALYFTLNARLLQKIAIFPLTCIQFFCNAVICSVLSFLFEDWPEAIPLSIWAWFFASVIIATCLRYVLQAVGQKHVNIGNAAIIMILEPIWTLLFSVVFYDEPMPWMKWVGCTLIFVALVIYRGYVFLRTRRSKIY</sequence>
<dbReference type="EMBL" id="CP050253">
    <property type="protein sequence ID" value="QIQ22347.1"/>
    <property type="molecule type" value="Genomic_DNA"/>
</dbReference>
<evidence type="ECO:0000313" key="9">
    <source>
        <dbReference type="Proteomes" id="UP000501168"/>
    </source>
</evidence>
<organism evidence="8 9">
    <name type="scientific">Zophobihabitans entericus</name>
    <dbReference type="NCBI Taxonomy" id="1635327"/>
    <lineage>
        <taxon>Bacteria</taxon>
        <taxon>Pseudomonadati</taxon>
        <taxon>Pseudomonadota</taxon>
        <taxon>Gammaproteobacteria</taxon>
        <taxon>Orbales</taxon>
        <taxon>Orbaceae</taxon>
        <taxon>Zophobihabitans</taxon>
    </lineage>
</organism>
<keyword evidence="2" id="KW-1003">Cell membrane</keyword>
<feature type="transmembrane region" description="Helical" evidence="6">
    <location>
        <begin position="112"/>
        <end position="129"/>
    </location>
</feature>
<evidence type="ECO:0000256" key="3">
    <source>
        <dbReference type="ARBA" id="ARBA00022692"/>
    </source>
</evidence>
<feature type="transmembrane region" description="Helical" evidence="6">
    <location>
        <begin position="135"/>
        <end position="153"/>
    </location>
</feature>
<dbReference type="PANTHER" id="PTHR42920:SF5">
    <property type="entry name" value="EAMA DOMAIN-CONTAINING PROTEIN"/>
    <property type="match status" value="1"/>
</dbReference>
<dbReference type="InterPro" id="IPR037185">
    <property type="entry name" value="EmrE-like"/>
</dbReference>
<evidence type="ECO:0000256" key="6">
    <source>
        <dbReference type="SAM" id="Phobius"/>
    </source>
</evidence>
<feature type="transmembrane region" description="Helical" evidence="6">
    <location>
        <begin position="254"/>
        <end position="276"/>
    </location>
</feature>
<dbReference type="GO" id="GO:0005886">
    <property type="term" value="C:plasma membrane"/>
    <property type="evidence" value="ECO:0007669"/>
    <property type="project" value="UniProtKB-SubCell"/>
</dbReference>
<dbReference type="InterPro" id="IPR051258">
    <property type="entry name" value="Diverse_Substrate_Transporter"/>
</dbReference>
<evidence type="ECO:0000256" key="1">
    <source>
        <dbReference type="ARBA" id="ARBA00004651"/>
    </source>
</evidence>
<proteinExistence type="predicted"/>